<evidence type="ECO:0000259" key="14">
    <source>
        <dbReference type="Pfam" id="PF10502"/>
    </source>
</evidence>
<dbReference type="InterPro" id="IPR019533">
    <property type="entry name" value="Peptidase_S26"/>
</dbReference>
<evidence type="ECO:0000313" key="15">
    <source>
        <dbReference type="EMBL" id="GGQ10132.1"/>
    </source>
</evidence>
<evidence type="ECO:0000256" key="12">
    <source>
        <dbReference type="RuleBase" id="RU003993"/>
    </source>
</evidence>
<keyword evidence="10 12" id="KW-1133">Transmembrane helix</keyword>
<proteinExistence type="inferred from homology"/>
<evidence type="ECO:0000256" key="1">
    <source>
        <dbReference type="ARBA" id="ARBA00000677"/>
    </source>
</evidence>
<comment type="subcellular location">
    <subcellularLocation>
        <location evidence="2">Cell membrane</location>
        <topology evidence="2">Multi-pass membrane protein</topology>
    </subcellularLocation>
    <subcellularLocation>
        <location evidence="13">Membrane</location>
        <topology evidence="13">Multi-pass membrane protein</topology>
    </subcellularLocation>
</comment>
<evidence type="ECO:0000313" key="16">
    <source>
        <dbReference type="Proteomes" id="UP000619118"/>
    </source>
</evidence>
<dbReference type="PROSITE" id="PS00760">
    <property type="entry name" value="SPASE_I_2"/>
    <property type="match status" value="1"/>
</dbReference>
<evidence type="ECO:0000256" key="10">
    <source>
        <dbReference type="ARBA" id="ARBA00022989"/>
    </source>
</evidence>
<evidence type="ECO:0000256" key="13">
    <source>
        <dbReference type="RuleBase" id="RU362042"/>
    </source>
</evidence>
<comment type="catalytic activity">
    <reaction evidence="1 12">
        <text>Cleavage of hydrophobic, N-terminal signal or leader sequences from secreted and periplasmic proteins.</text>
        <dbReference type="EC" id="3.4.21.89"/>
    </reaction>
</comment>
<evidence type="ECO:0000256" key="8">
    <source>
        <dbReference type="ARBA" id="ARBA00022692"/>
    </source>
</evidence>
<comment type="caution">
    <text evidence="13">Lacks conserved residue(s) required for the propagation of feature annotation.</text>
</comment>
<dbReference type="PRINTS" id="PR00727">
    <property type="entry name" value="LEADERPTASE"/>
</dbReference>
<evidence type="ECO:0000256" key="3">
    <source>
        <dbReference type="ARBA" id="ARBA00009370"/>
    </source>
</evidence>
<dbReference type="EC" id="3.4.21.89" evidence="4 12"/>
<accession>A0ABQ2R6G8</accession>
<evidence type="ECO:0000256" key="11">
    <source>
        <dbReference type="ARBA" id="ARBA00023136"/>
    </source>
</evidence>
<dbReference type="InterPro" id="IPR019757">
    <property type="entry name" value="Pept_S26A_signal_pept_1_Lys-AS"/>
</dbReference>
<dbReference type="Pfam" id="PF10502">
    <property type="entry name" value="Peptidase_S26"/>
    <property type="match status" value="1"/>
</dbReference>
<organism evidence="15 16">
    <name type="scientific">Shewanella litoralis</name>
    <dbReference type="NCBI Taxonomy" id="2282700"/>
    <lineage>
        <taxon>Bacteria</taxon>
        <taxon>Pseudomonadati</taxon>
        <taxon>Pseudomonadota</taxon>
        <taxon>Gammaproteobacteria</taxon>
        <taxon>Alteromonadales</taxon>
        <taxon>Shewanellaceae</taxon>
        <taxon>Shewanella</taxon>
    </lineage>
</organism>
<evidence type="ECO:0000256" key="5">
    <source>
        <dbReference type="ARBA" id="ARBA00019232"/>
    </source>
</evidence>
<dbReference type="InterPro" id="IPR036286">
    <property type="entry name" value="LexA/Signal_pep-like_sf"/>
</dbReference>
<keyword evidence="11 12" id="KW-0472">Membrane</keyword>
<name>A0ABQ2R6G8_9GAMM</name>
<dbReference type="PANTHER" id="PTHR43390:SF1">
    <property type="entry name" value="CHLOROPLAST PROCESSING PEPTIDASE"/>
    <property type="match status" value="1"/>
</dbReference>
<protein>
    <recommendedName>
        <fullName evidence="5 12">Signal peptidase I</fullName>
        <ecNumber evidence="4 12">3.4.21.89</ecNumber>
    </recommendedName>
</protein>
<dbReference type="InterPro" id="IPR019756">
    <property type="entry name" value="Pept_S26A_signal_pept_1_Ser-AS"/>
</dbReference>
<comment type="caution">
    <text evidence="15">The sequence shown here is derived from an EMBL/GenBank/DDBJ whole genome shotgun (WGS) entry which is preliminary data.</text>
</comment>
<reference evidence="16" key="1">
    <citation type="journal article" date="2019" name="Int. J. Syst. Evol. Microbiol.">
        <title>The Global Catalogue of Microorganisms (GCM) 10K type strain sequencing project: providing services to taxonomists for standard genome sequencing and annotation.</title>
        <authorList>
            <consortium name="The Broad Institute Genomics Platform"/>
            <consortium name="The Broad Institute Genome Sequencing Center for Infectious Disease"/>
            <person name="Wu L."/>
            <person name="Ma J."/>
        </authorList>
    </citation>
    <scope>NUCLEOTIDE SEQUENCE [LARGE SCALE GENOMIC DNA]</scope>
    <source>
        <strain evidence="16">JCM 32306</strain>
    </source>
</reference>
<dbReference type="PROSITE" id="PS00501">
    <property type="entry name" value="SPASE_I_1"/>
    <property type="match status" value="1"/>
</dbReference>
<dbReference type="Gene3D" id="2.10.109.10">
    <property type="entry name" value="Umud Fragment, subunit A"/>
    <property type="match status" value="1"/>
</dbReference>
<dbReference type="CDD" id="cd06530">
    <property type="entry name" value="S26_SPase_I"/>
    <property type="match status" value="1"/>
</dbReference>
<keyword evidence="16" id="KW-1185">Reference proteome</keyword>
<comment type="similarity">
    <text evidence="3 13">Belongs to the peptidase S26 family.</text>
</comment>
<keyword evidence="7 12" id="KW-0645">Protease</keyword>
<dbReference type="SUPFAM" id="SSF51306">
    <property type="entry name" value="LexA/Signal peptidase"/>
    <property type="match status" value="1"/>
</dbReference>
<dbReference type="NCBIfam" id="TIGR02227">
    <property type="entry name" value="sigpep_I_bact"/>
    <property type="match status" value="1"/>
</dbReference>
<evidence type="ECO:0000256" key="6">
    <source>
        <dbReference type="ARBA" id="ARBA00022475"/>
    </source>
</evidence>
<feature type="transmembrane region" description="Helical" evidence="12">
    <location>
        <begin position="20"/>
        <end position="47"/>
    </location>
</feature>
<evidence type="ECO:0000256" key="4">
    <source>
        <dbReference type="ARBA" id="ARBA00013208"/>
    </source>
</evidence>
<dbReference type="Gene3D" id="2.170.230.10">
    <property type="match status" value="1"/>
</dbReference>
<dbReference type="Proteomes" id="UP000619118">
    <property type="component" value="Unassembled WGS sequence"/>
</dbReference>
<keyword evidence="6" id="KW-1003">Cell membrane</keyword>
<gene>
    <name evidence="15" type="primary">lepB</name>
    <name evidence="15" type="ORF">GCM10009411_08490</name>
</gene>
<dbReference type="EMBL" id="BMQX01000004">
    <property type="protein sequence ID" value="GGQ10132.1"/>
    <property type="molecule type" value="Genomic_DNA"/>
</dbReference>
<keyword evidence="9 12" id="KW-0378">Hydrolase</keyword>
<evidence type="ECO:0000256" key="2">
    <source>
        <dbReference type="ARBA" id="ARBA00004651"/>
    </source>
</evidence>
<feature type="domain" description="Peptidase S26" evidence="14">
    <location>
        <begin position="79"/>
        <end position="293"/>
    </location>
</feature>
<dbReference type="InterPro" id="IPR019766">
    <property type="entry name" value="Sign_pep_all-beta_subdom"/>
</dbReference>
<dbReference type="InterPro" id="IPR000223">
    <property type="entry name" value="Pept_S26A_signal_pept_1"/>
</dbReference>
<sequence>MITQTIWKHLHHPAGDKSVMAAYFSLILVLVTLGSGLIWLIDVIFFAPKRREKLALAQANSNQLSADAIDKIVREPVLVETAHSIFPVIAFVMILRSFIYEPFQIPSGSMMPTLLVGDFILVEKFSYGLRDPVWRSKLVETGEPERGDVFVFKYPENPKIDYIKRVVGLPGDKIIYRNKQLMIQEACDTGTDCAAPQIIEHTELNRGEFSQNDVPLIRLNEQLGDVNHDILINPSRPDFRQHFYPQPGSPAGEFIVPKGMYFAMGDNRDNSTDSRFWGFVPEENLVGKAVAIWISFEFDRSPNDWLPTWVPTGVRFDRVGGIH</sequence>
<evidence type="ECO:0000256" key="7">
    <source>
        <dbReference type="ARBA" id="ARBA00022670"/>
    </source>
</evidence>
<keyword evidence="8 12" id="KW-0812">Transmembrane</keyword>
<evidence type="ECO:0000256" key="9">
    <source>
        <dbReference type="ARBA" id="ARBA00022801"/>
    </source>
</evidence>
<dbReference type="PANTHER" id="PTHR43390">
    <property type="entry name" value="SIGNAL PEPTIDASE I"/>
    <property type="match status" value="1"/>
</dbReference>